<evidence type="ECO:0000313" key="3">
    <source>
        <dbReference type="Proteomes" id="UP001611383"/>
    </source>
</evidence>
<proteinExistence type="predicted"/>
<keyword evidence="3" id="KW-1185">Reference proteome</keyword>
<sequence length="156" mass="16844">MRLRDIELDVATLLEAAGLGTLSGDTPTLYPGPFPTSAPDEMIAVIDAGGDPPEKYLADTGLSLHRDTVTVLVRGTRSPGSDKETGDRARAAWSALYDLQPDGYVRVEPTEGRPTRQTPDDEGRPRWVFSVELEYLSASAPGAVVPQLSPEDVPRR</sequence>
<name>A0ABY9X1C7_9BACT</name>
<evidence type="ECO:0000313" key="2">
    <source>
        <dbReference type="EMBL" id="WNG49201.1"/>
    </source>
</evidence>
<feature type="region of interest" description="Disordered" evidence="1">
    <location>
        <begin position="105"/>
        <end position="125"/>
    </location>
</feature>
<dbReference type="EMBL" id="CP043494">
    <property type="protein sequence ID" value="WNG49201.1"/>
    <property type="molecule type" value="Genomic_DNA"/>
</dbReference>
<evidence type="ECO:0000256" key="1">
    <source>
        <dbReference type="SAM" id="MobiDB-lite"/>
    </source>
</evidence>
<feature type="compositionally biased region" description="Basic and acidic residues" evidence="1">
    <location>
        <begin position="108"/>
        <end position="125"/>
    </location>
</feature>
<reference evidence="2 3" key="1">
    <citation type="submission" date="2019-08" db="EMBL/GenBank/DDBJ databases">
        <title>Archangium and Cystobacter genomes.</title>
        <authorList>
            <person name="Chen I.-C.K."/>
            <person name="Wielgoss S."/>
        </authorList>
    </citation>
    <scope>NUCLEOTIDE SEQUENCE [LARGE SCALE GENOMIC DNA]</scope>
    <source>
        <strain evidence="2 3">Cbm 6</strain>
    </source>
</reference>
<gene>
    <name evidence="2" type="ORF">F0U60_37605</name>
</gene>
<dbReference type="RefSeq" id="WP_395806878.1">
    <property type="nucleotide sequence ID" value="NZ_CP043494.1"/>
</dbReference>
<dbReference type="Proteomes" id="UP001611383">
    <property type="component" value="Chromosome"/>
</dbReference>
<accession>A0ABY9X1C7</accession>
<organism evidence="2 3">
    <name type="scientific">Archangium minus</name>
    <dbReference type="NCBI Taxonomy" id="83450"/>
    <lineage>
        <taxon>Bacteria</taxon>
        <taxon>Pseudomonadati</taxon>
        <taxon>Myxococcota</taxon>
        <taxon>Myxococcia</taxon>
        <taxon>Myxococcales</taxon>
        <taxon>Cystobacterineae</taxon>
        <taxon>Archangiaceae</taxon>
        <taxon>Archangium</taxon>
    </lineage>
</organism>
<protein>
    <recommendedName>
        <fullName evidence="4">Tail terminator</fullName>
    </recommendedName>
</protein>
<evidence type="ECO:0008006" key="4">
    <source>
        <dbReference type="Google" id="ProtNLM"/>
    </source>
</evidence>